<evidence type="ECO:0000313" key="1">
    <source>
        <dbReference type="EMBL" id="MFC7245633.1"/>
    </source>
</evidence>
<dbReference type="EMBL" id="JBHTAC010000028">
    <property type="protein sequence ID" value="MFC7245633.1"/>
    <property type="molecule type" value="Genomic_DNA"/>
</dbReference>
<comment type="caution">
    <text evidence="1">The sequence shown here is derived from an EMBL/GenBank/DDBJ whole genome shotgun (WGS) entry which is preliminary data.</text>
</comment>
<protein>
    <recommendedName>
        <fullName evidence="3">Ribosomal protein S12 methylthiotransferase accessory factor</fullName>
    </recommendedName>
</protein>
<name>A0ABW2H2W4_9ACTN</name>
<gene>
    <name evidence="1" type="ORF">ACFQO7_24430</name>
</gene>
<dbReference type="RefSeq" id="WP_376808545.1">
    <property type="nucleotide sequence ID" value="NZ_JBHTAC010000028.1"/>
</dbReference>
<evidence type="ECO:0000313" key="2">
    <source>
        <dbReference type="Proteomes" id="UP001596392"/>
    </source>
</evidence>
<dbReference type="Proteomes" id="UP001596392">
    <property type="component" value="Unassembled WGS sequence"/>
</dbReference>
<proteinExistence type="predicted"/>
<accession>A0ABW2H2W4</accession>
<sequence>MYVTRQWGSTGVRVDDDASDEDLGQAILDCLSGPALSGLAALVPADGGRTPWQIFCEDVAGVSTSRFRPEKRVRALRVGDGWRVDAVPYAIDSMATNVPDTEGLRGLGTAVRRELASFQPRWPAIRQTTVMTTATRRLVVMPDLDGHLVGPARVLGPDATAAELCDAVRAAVPDAITHRASVDAYPSALSAVGVDQRWLDGGAQVTVSELSDGTVRLTGHGTSGNRLTDEQTWLGRVDDMAAACGVALKMIRRLPTQHLPPDTPTGVSFGYKCCWLAVRSSDSAEVADAVRLADERTVDWGAGVHAAYAGEVFVSPPTREWVFVVSAMLPFDGLSVAALSAQLATEVQYFGTHRISDCHEWAYANGGSLVRRMVCDGSSGVFEQRGTPTQVEIELGIPAMNLDYWQVSEDDVMQVAAAWSLDPTTLHLVESSAPTGVRGTVRRRPWAER</sequence>
<evidence type="ECO:0008006" key="3">
    <source>
        <dbReference type="Google" id="ProtNLM"/>
    </source>
</evidence>
<reference evidence="2" key="1">
    <citation type="journal article" date="2019" name="Int. J. Syst. Evol. Microbiol.">
        <title>The Global Catalogue of Microorganisms (GCM) 10K type strain sequencing project: providing services to taxonomists for standard genome sequencing and annotation.</title>
        <authorList>
            <consortium name="The Broad Institute Genomics Platform"/>
            <consortium name="The Broad Institute Genome Sequencing Center for Infectious Disease"/>
            <person name="Wu L."/>
            <person name="Ma J."/>
        </authorList>
    </citation>
    <scope>NUCLEOTIDE SEQUENCE [LARGE SCALE GENOMIC DNA]</scope>
    <source>
        <strain evidence="2">CGMCC 1.9106</strain>
    </source>
</reference>
<keyword evidence="2" id="KW-1185">Reference proteome</keyword>
<organism evidence="1 2">
    <name type="scientific">Catellatospora aurea</name>
    <dbReference type="NCBI Taxonomy" id="1337874"/>
    <lineage>
        <taxon>Bacteria</taxon>
        <taxon>Bacillati</taxon>
        <taxon>Actinomycetota</taxon>
        <taxon>Actinomycetes</taxon>
        <taxon>Micromonosporales</taxon>
        <taxon>Micromonosporaceae</taxon>
        <taxon>Catellatospora</taxon>
    </lineage>
</organism>